<gene>
    <name evidence="2" type="ORF">VOLCADRAFT_90196</name>
</gene>
<dbReference type="OrthoDB" id="545637at2759"/>
<reference evidence="2 3" key="1">
    <citation type="journal article" date="2010" name="Science">
        <title>Genomic analysis of organismal complexity in the multicellular green alga Volvox carteri.</title>
        <authorList>
            <person name="Prochnik S.E."/>
            <person name="Umen J."/>
            <person name="Nedelcu A.M."/>
            <person name="Hallmann A."/>
            <person name="Miller S.M."/>
            <person name="Nishii I."/>
            <person name="Ferris P."/>
            <person name="Kuo A."/>
            <person name="Mitros T."/>
            <person name="Fritz-Laylin L.K."/>
            <person name="Hellsten U."/>
            <person name="Chapman J."/>
            <person name="Simakov O."/>
            <person name="Rensing S.A."/>
            <person name="Terry A."/>
            <person name="Pangilinan J."/>
            <person name="Kapitonov V."/>
            <person name="Jurka J."/>
            <person name="Salamov A."/>
            <person name="Shapiro H."/>
            <person name="Schmutz J."/>
            <person name="Grimwood J."/>
            <person name="Lindquist E."/>
            <person name="Lucas S."/>
            <person name="Grigoriev I.V."/>
            <person name="Schmitt R."/>
            <person name="Kirk D."/>
            <person name="Rokhsar D.S."/>
        </authorList>
    </citation>
    <scope>NUCLEOTIDE SEQUENCE [LARGE SCALE GENOMIC DNA]</scope>
    <source>
        <strain evidence="3">f. Nagariensis / Eve</strain>
    </source>
</reference>
<feature type="region of interest" description="Disordered" evidence="1">
    <location>
        <begin position="233"/>
        <end position="253"/>
    </location>
</feature>
<name>D8TTR1_VOLCA</name>
<dbReference type="Proteomes" id="UP000001058">
    <property type="component" value="Unassembled WGS sequence"/>
</dbReference>
<protein>
    <submittedName>
        <fullName evidence="2">Uncharacterized protein</fullName>
    </submittedName>
</protein>
<evidence type="ECO:0000313" key="3">
    <source>
        <dbReference type="Proteomes" id="UP000001058"/>
    </source>
</evidence>
<feature type="region of interest" description="Disordered" evidence="1">
    <location>
        <begin position="121"/>
        <end position="189"/>
    </location>
</feature>
<proteinExistence type="predicted"/>
<dbReference type="PANTHER" id="PTHR36051">
    <property type="entry name" value="DYNAMIN"/>
    <property type="match status" value="1"/>
</dbReference>
<dbReference type="PANTHER" id="PTHR36051:SF2">
    <property type="entry name" value="DYNAMIN"/>
    <property type="match status" value="1"/>
</dbReference>
<evidence type="ECO:0000313" key="2">
    <source>
        <dbReference type="EMBL" id="EFJ49354.1"/>
    </source>
</evidence>
<keyword evidence="3" id="KW-1185">Reference proteome</keyword>
<organism evidence="3">
    <name type="scientific">Volvox carteri f. nagariensis</name>
    <dbReference type="NCBI Taxonomy" id="3068"/>
    <lineage>
        <taxon>Eukaryota</taxon>
        <taxon>Viridiplantae</taxon>
        <taxon>Chlorophyta</taxon>
        <taxon>core chlorophytes</taxon>
        <taxon>Chlorophyceae</taxon>
        <taxon>CS clade</taxon>
        <taxon>Chlamydomonadales</taxon>
        <taxon>Volvocaceae</taxon>
        <taxon>Volvox</taxon>
    </lineage>
</organism>
<dbReference type="RefSeq" id="XP_002949802.1">
    <property type="nucleotide sequence ID" value="XM_002949756.1"/>
</dbReference>
<dbReference type="AlphaFoldDB" id="D8TTR1"/>
<feature type="compositionally biased region" description="Polar residues" evidence="1">
    <location>
        <begin position="179"/>
        <end position="189"/>
    </location>
</feature>
<evidence type="ECO:0000256" key="1">
    <source>
        <dbReference type="SAM" id="MobiDB-lite"/>
    </source>
</evidence>
<dbReference type="STRING" id="3068.D8TTR1"/>
<dbReference type="GeneID" id="9618859"/>
<feature type="compositionally biased region" description="Low complexity" evidence="1">
    <location>
        <begin position="160"/>
        <end position="176"/>
    </location>
</feature>
<dbReference type="KEGG" id="vcn:VOLCADRAFT_90196"/>
<dbReference type="eggNOG" id="ENOG502SXN8">
    <property type="taxonomic scope" value="Eukaryota"/>
</dbReference>
<sequence length="304" mass="31424">MQPVGQAVADMISGISHASGFLGGASAGVRELVRRLGVKGLDAGLGCGVGVGYGFGAGLFLKPSVAEQLSRLVEGAAGNMVHFGQARLQEMGVQLPGGSHLLRNASNTLPQPRYFEGAAATGQSPLLSPQGAPQPPGGDSNAGGGRAPDLTLPLSPQSSPWPGAAAGPLGPAWDPATQLDPSQHQQTLQSHGFVQPVLQMELGTSDRLPHAHQDAMPPSTQGPVHHTSIAPLVSSSTGAGRCTGPSGPAREPSAEEFRALLRHERQIARLRAQNRALRSAVCRLDRRYNPAFSRRLMGPSLAAA</sequence>
<accession>D8TTR1</accession>
<dbReference type="EMBL" id="GL378336">
    <property type="protein sequence ID" value="EFJ49354.1"/>
    <property type="molecule type" value="Genomic_DNA"/>
</dbReference>
<dbReference type="InParanoid" id="D8TTR1"/>